<feature type="region of interest" description="Disordered" evidence="6">
    <location>
        <begin position="115"/>
        <end position="187"/>
    </location>
</feature>
<protein>
    <submittedName>
        <fullName evidence="10">Cell surface protein</fullName>
    </submittedName>
</protein>
<dbReference type="PROSITE" id="PS50847">
    <property type="entry name" value="GRAM_POS_ANCHORING"/>
    <property type="match status" value="1"/>
</dbReference>
<dbReference type="InterPro" id="IPR019931">
    <property type="entry name" value="LPXTG_anchor"/>
</dbReference>
<feature type="signal peptide" evidence="8">
    <location>
        <begin position="1"/>
        <end position="29"/>
    </location>
</feature>
<comment type="caution">
    <text evidence="10">The sequence shown here is derived from an EMBL/GenBank/DDBJ whole genome shotgun (WGS) entry which is preliminary data.</text>
</comment>
<feature type="compositionally biased region" description="Polar residues" evidence="6">
    <location>
        <begin position="159"/>
        <end position="187"/>
    </location>
</feature>
<evidence type="ECO:0000256" key="7">
    <source>
        <dbReference type="SAM" id="Phobius"/>
    </source>
</evidence>
<keyword evidence="4 8" id="KW-0732">Signal</keyword>
<keyword evidence="5" id="KW-0572">Peptidoglycan-anchor</keyword>
<keyword evidence="2" id="KW-0134">Cell wall</keyword>
<reference evidence="10 11" key="1">
    <citation type="journal article" date="2016" name="Front. Microbiol.">
        <title>Comprehensive Phylogenetic Analysis of Bovine Non-aureus Staphylococci Species Based on Whole-Genome Sequencing.</title>
        <authorList>
            <person name="Naushad S."/>
            <person name="Barkema H.W."/>
            <person name="Luby C."/>
            <person name="Condas L.A."/>
            <person name="Nobrega D.B."/>
            <person name="Carson D.A."/>
            <person name="De Buck J."/>
        </authorList>
    </citation>
    <scope>NUCLEOTIDE SEQUENCE [LARGE SCALE GENOMIC DNA]</scope>
    <source>
        <strain evidence="10 11">SNUC 5336</strain>
    </source>
</reference>
<feature type="domain" description="Gram-positive cocci surface proteins LPxTG" evidence="9">
    <location>
        <begin position="181"/>
        <end position="216"/>
    </location>
</feature>
<evidence type="ECO:0000256" key="1">
    <source>
        <dbReference type="ARBA" id="ARBA00004168"/>
    </source>
</evidence>
<evidence type="ECO:0000256" key="4">
    <source>
        <dbReference type="ARBA" id="ARBA00022729"/>
    </source>
</evidence>
<accession>A0A974QP39</accession>
<evidence type="ECO:0000313" key="11">
    <source>
        <dbReference type="Proteomes" id="UP000241540"/>
    </source>
</evidence>
<keyword evidence="7" id="KW-0472">Membrane</keyword>
<feature type="transmembrane region" description="Helical" evidence="7">
    <location>
        <begin position="191"/>
        <end position="209"/>
    </location>
</feature>
<dbReference type="Proteomes" id="UP000241540">
    <property type="component" value="Unassembled WGS sequence"/>
</dbReference>
<dbReference type="RefSeq" id="WP_107639923.1">
    <property type="nucleotide sequence ID" value="NZ_PZHX01000003.1"/>
</dbReference>
<proteinExistence type="predicted"/>
<name>A0A974QP39_STAHO</name>
<evidence type="ECO:0000256" key="8">
    <source>
        <dbReference type="SAM" id="SignalP"/>
    </source>
</evidence>
<evidence type="ECO:0000313" key="10">
    <source>
        <dbReference type="EMBL" id="PTK31818.1"/>
    </source>
</evidence>
<evidence type="ECO:0000259" key="9">
    <source>
        <dbReference type="PROSITE" id="PS50847"/>
    </source>
</evidence>
<dbReference type="EMBL" id="PZHX01000003">
    <property type="protein sequence ID" value="PTK31818.1"/>
    <property type="molecule type" value="Genomic_DNA"/>
</dbReference>
<feature type="chain" id="PRO_5037953023" evidence="8">
    <location>
        <begin position="30"/>
        <end position="216"/>
    </location>
</feature>
<dbReference type="NCBIfam" id="TIGR01167">
    <property type="entry name" value="LPXTG_anchor"/>
    <property type="match status" value="1"/>
</dbReference>
<feature type="compositionally biased region" description="Low complexity" evidence="6">
    <location>
        <begin position="115"/>
        <end position="158"/>
    </location>
</feature>
<evidence type="ECO:0000256" key="2">
    <source>
        <dbReference type="ARBA" id="ARBA00022512"/>
    </source>
</evidence>
<sequence length="216" mass="22542">MKKSKVLATTTLAGALLFTGVGATHHANAAESEVNVDNAIEITKQITAENGFDNSKINFNHPTDKGDYIDVAGNNASGAGGALYRVYKDGTVQWSDGLAGGMPYEDLGKYDLAKNTNSTQDTTNNNTQSTDNTQAATNNETTNNEATNNNTTAATDNNVSTQENNTQSTQSNEAQSTAQALPETGGQSNSGLVTIIASVLLAAGSLLAFRRTSNSK</sequence>
<dbReference type="AlphaFoldDB" id="A0A974QP39"/>
<organism evidence="10 11">
    <name type="scientific">Staphylococcus hominis</name>
    <dbReference type="NCBI Taxonomy" id="1290"/>
    <lineage>
        <taxon>Bacteria</taxon>
        <taxon>Bacillati</taxon>
        <taxon>Bacillota</taxon>
        <taxon>Bacilli</taxon>
        <taxon>Bacillales</taxon>
        <taxon>Staphylococcaceae</taxon>
        <taxon>Staphylococcus</taxon>
    </lineage>
</organism>
<evidence type="ECO:0000256" key="3">
    <source>
        <dbReference type="ARBA" id="ARBA00022525"/>
    </source>
</evidence>
<evidence type="ECO:0000256" key="6">
    <source>
        <dbReference type="SAM" id="MobiDB-lite"/>
    </source>
</evidence>
<keyword evidence="3" id="KW-0964">Secreted</keyword>
<gene>
    <name evidence="10" type="ORF">BUZ51_01745</name>
</gene>
<keyword evidence="7" id="KW-0812">Transmembrane</keyword>
<comment type="subcellular location">
    <subcellularLocation>
        <location evidence="1">Secreted</location>
        <location evidence="1">Cell wall</location>
        <topology evidence="1">Peptidoglycan-anchor</topology>
    </subcellularLocation>
</comment>
<evidence type="ECO:0000256" key="5">
    <source>
        <dbReference type="ARBA" id="ARBA00023088"/>
    </source>
</evidence>
<keyword evidence="7" id="KW-1133">Transmembrane helix</keyword>